<keyword evidence="7" id="KW-1185">Reference proteome</keyword>
<dbReference type="InterPro" id="IPR027417">
    <property type="entry name" value="P-loop_NTPase"/>
</dbReference>
<sequence>MGGINVRGLTKSYRRQKVVDDLTFDVHPGTVTGFLGPNGAGKTTTMRMLVGLVRPDAGTALLAGRPYSDYPSPLRAVGALLDPGWVHPQRTARAHLDWLARSNGLPEDRVDAVLLMVGLSTVGDRRFGALSLGMRQRLGIAAAMLGDPEVLVLDEPANGLDPQGIAWLRGLLRDLAADGRTVLVSSHLLAETALLADDLVIIGRGRLLQQCTTAEFTALQQTHVLVRAKDQERLATVVAEAGGTIDAAPNPRPVDPDIRLVRGLSAEEIGHAALQAGLVLHELTPRRRTVEEEYLRLTADSVEYYSRPPAVRPEKSPEQ</sequence>
<comment type="similarity">
    <text evidence="1">Belongs to the ABC transporter superfamily.</text>
</comment>
<feature type="domain" description="ABC transporter" evidence="5">
    <location>
        <begin position="4"/>
        <end position="229"/>
    </location>
</feature>
<keyword evidence="3" id="KW-0547">Nucleotide-binding</keyword>
<evidence type="ECO:0000256" key="2">
    <source>
        <dbReference type="ARBA" id="ARBA00022448"/>
    </source>
</evidence>
<name>A0A7W7LIV6_STRNE</name>
<dbReference type="InterPro" id="IPR017871">
    <property type="entry name" value="ABC_transporter-like_CS"/>
</dbReference>
<organism evidence="6 7">
    <name type="scientific">Streptomyces netropsis</name>
    <name type="common">Streptoverticillium netropsis</name>
    <dbReference type="NCBI Taxonomy" id="55404"/>
    <lineage>
        <taxon>Bacteria</taxon>
        <taxon>Bacillati</taxon>
        <taxon>Actinomycetota</taxon>
        <taxon>Actinomycetes</taxon>
        <taxon>Kitasatosporales</taxon>
        <taxon>Streptomycetaceae</taxon>
        <taxon>Streptomyces</taxon>
    </lineage>
</organism>
<keyword evidence="4 6" id="KW-0067">ATP-binding</keyword>
<proteinExistence type="inferred from homology"/>
<dbReference type="SUPFAM" id="SSF52540">
    <property type="entry name" value="P-loop containing nucleoside triphosphate hydrolases"/>
    <property type="match status" value="1"/>
</dbReference>
<dbReference type="GO" id="GO:0005524">
    <property type="term" value="F:ATP binding"/>
    <property type="evidence" value="ECO:0007669"/>
    <property type="project" value="UniProtKB-KW"/>
</dbReference>
<dbReference type="PANTHER" id="PTHR43335:SF4">
    <property type="entry name" value="ABC TRANSPORTER, ATP-BINDING PROTEIN"/>
    <property type="match status" value="1"/>
</dbReference>
<dbReference type="InterPro" id="IPR003439">
    <property type="entry name" value="ABC_transporter-like_ATP-bd"/>
</dbReference>
<reference evidence="6 7" key="1">
    <citation type="submission" date="2020-08" db="EMBL/GenBank/DDBJ databases">
        <title>Genomic Encyclopedia of Type Strains, Phase III (KMG-III): the genomes of soil and plant-associated and newly described type strains.</title>
        <authorList>
            <person name="Whitman W."/>
        </authorList>
    </citation>
    <scope>NUCLEOTIDE SEQUENCE [LARGE SCALE GENOMIC DNA]</scope>
    <source>
        <strain evidence="6 7">CECT 3265</strain>
    </source>
</reference>
<dbReference type="Proteomes" id="UP000556436">
    <property type="component" value="Unassembled WGS sequence"/>
</dbReference>
<dbReference type="Pfam" id="PF00005">
    <property type="entry name" value="ABC_tran"/>
    <property type="match status" value="1"/>
</dbReference>
<evidence type="ECO:0000259" key="5">
    <source>
        <dbReference type="PROSITE" id="PS50893"/>
    </source>
</evidence>
<dbReference type="EMBL" id="JACHJG010000019">
    <property type="protein sequence ID" value="MBB4890416.1"/>
    <property type="molecule type" value="Genomic_DNA"/>
</dbReference>
<dbReference type="GO" id="GO:0016887">
    <property type="term" value="F:ATP hydrolysis activity"/>
    <property type="evidence" value="ECO:0007669"/>
    <property type="project" value="InterPro"/>
</dbReference>
<evidence type="ECO:0000256" key="1">
    <source>
        <dbReference type="ARBA" id="ARBA00005417"/>
    </source>
</evidence>
<dbReference type="InterPro" id="IPR003593">
    <property type="entry name" value="AAA+_ATPase"/>
</dbReference>
<dbReference type="AlphaFoldDB" id="A0A7W7LIV6"/>
<dbReference type="RefSeq" id="WP_184739599.1">
    <property type="nucleotide sequence ID" value="NZ_BMRW01000017.1"/>
</dbReference>
<dbReference type="PANTHER" id="PTHR43335">
    <property type="entry name" value="ABC TRANSPORTER, ATP-BINDING PROTEIN"/>
    <property type="match status" value="1"/>
</dbReference>
<protein>
    <submittedName>
        <fullName evidence="6">ABC-2 type transport system ATP-binding protein</fullName>
    </submittedName>
</protein>
<evidence type="ECO:0000313" key="7">
    <source>
        <dbReference type="Proteomes" id="UP000556436"/>
    </source>
</evidence>
<dbReference type="PROSITE" id="PS00211">
    <property type="entry name" value="ABC_TRANSPORTER_1"/>
    <property type="match status" value="1"/>
</dbReference>
<dbReference type="PROSITE" id="PS50893">
    <property type="entry name" value="ABC_TRANSPORTER_2"/>
    <property type="match status" value="1"/>
</dbReference>
<comment type="caution">
    <text evidence="6">The sequence shown here is derived from an EMBL/GenBank/DDBJ whole genome shotgun (WGS) entry which is preliminary data.</text>
</comment>
<evidence type="ECO:0000313" key="6">
    <source>
        <dbReference type="EMBL" id="MBB4890416.1"/>
    </source>
</evidence>
<accession>A0A7W7LIV6</accession>
<evidence type="ECO:0000256" key="3">
    <source>
        <dbReference type="ARBA" id="ARBA00022741"/>
    </source>
</evidence>
<keyword evidence="2" id="KW-0813">Transport</keyword>
<evidence type="ECO:0000256" key="4">
    <source>
        <dbReference type="ARBA" id="ARBA00022840"/>
    </source>
</evidence>
<gene>
    <name evidence="6" type="ORF">FHS38_006501</name>
</gene>
<dbReference type="Gene3D" id="3.40.50.300">
    <property type="entry name" value="P-loop containing nucleotide triphosphate hydrolases"/>
    <property type="match status" value="1"/>
</dbReference>
<dbReference type="SMART" id="SM00382">
    <property type="entry name" value="AAA"/>
    <property type="match status" value="1"/>
</dbReference>